<reference evidence="7" key="1">
    <citation type="submission" date="2025-08" db="UniProtKB">
        <authorList>
            <consortium name="RefSeq"/>
        </authorList>
    </citation>
    <scope>IDENTIFICATION</scope>
    <source>
        <tissue evidence="7">Epidermis and Blubber</tissue>
    </source>
</reference>
<feature type="compositionally biased region" description="Basic residues" evidence="3">
    <location>
        <begin position="465"/>
        <end position="485"/>
    </location>
</feature>
<dbReference type="GO" id="GO:0005524">
    <property type="term" value="F:ATP binding"/>
    <property type="evidence" value="ECO:0007669"/>
    <property type="project" value="UniProtKB-KW"/>
</dbReference>
<feature type="region of interest" description="Disordered" evidence="3">
    <location>
        <begin position="807"/>
        <end position="837"/>
    </location>
</feature>
<dbReference type="PANTHER" id="PTHR14690:SF8">
    <property type="entry name" value="DYNEIN REGULATORY COMPLEX PROTEIN 11"/>
    <property type="match status" value="1"/>
</dbReference>
<keyword evidence="1" id="KW-0547">Nucleotide-binding</keyword>
<dbReference type="CDD" id="cd19506">
    <property type="entry name" value="RecA-like_IQCA1"/>
    <property type="match status" value="1"/>
</dbReference>
<dbReference type="OrthoDB" id="3046016at2759"/>
<feature type="transmembrane region" description="Helical" evidence="4">
    <location>
        <begin position="36"/>
        <end position="53"/>
    </location>
</feature>
<dbReference type="InterPro" id="IPR052267">
    <property type="entry name" value="N-DRC_Component"/>
</dbReference>
<organism evidence="6 7">
    <name type="scientific">Balaenoptera musculus</name>
    <name type="common">Blue whale</name>
    <dbReference type="NCBI Taxonomy" id="9771"/>
    <lineage>
        <taxon>Eukaryota</taxon>
        <taxon>Metazoa</taxon>
        <taxon>Chordata</taxon>
        <taxon>Craniata</taxon>
        <taxon>Vertebrata</taxon>
        <taxon>Euteleostomi</taxon>
        <taxon>Mammalia</taxon>
        <taxon>Eutheria</taxon>
        <taxon>Laurasiatheria</taxon>
        <taxon>Artiodactyla</taxon>
        <taxon>Whippomorpha</taxon>
        <taxon>Cetacea</taxon>
        <taxon>Mysticeti</taxon>
        <taxon>Balaenopteridae</taxon>
        <taxon>Balaenoptera</taxon>
    </lineage>
</organism>
<dbReference type="SUPFAM" id="SSF52540">
    <property type="entry name" value="P-loop containing nucleoside triphosphate hydrolases"/>
    <property type="match status" value="1"/>
</dbReference>
<dbReference type="KEGG" id="bmus:118898105"/>
<evidence type="ECO:0000259" key="5">
    <source>
        <dbReference type="Pfam" id="PF00004"/>
    </source>
</evidence>
<keyword evidence="2" id="KW-0067">ATP-binding</keyword>
<evidence type="ECO:0000256" key="2">
    <source>
        <dbReference type="ARBA" id="ARBA00022840"/>
    </source>
</evidence>
<accession>A0A8B8XWR0</accession>
<dbReference type="RefSeq" id="XP_036713946.1">
    <property type="nucleotide sequence ID" value="XM_036858051.1"/>
</dbReference>
<dbReference type="Pfam" id="PF00004">
    <property type="entry name" value="AAA"/>
    <property type="match status" value="1"/>
</dbReference>
<feature type="compositionally biased region" description="Basic and acidic residues" evidence="3">
    <location>
        <begin position="812"/>
        <end position="830"/>
    </location>
</feature>
<dbReference type="PANTHER" id="PTHR14690">
    <property type="entry name" value="IQ MOTIF CONTAINING WITH AAA DOMAIN 1"/>
    <property type="match status" value="1"/>
</dbReference>
<evidence type="ECO:0000256" key="1">
    <source>
        <dbReference type="ARBA" id="ARBA00022741"/>
    </source>
</evidence>
<feature type="region of interest" description="Disordered" evidence="3">
    <location>
        <begin position="345"/>
        <end position="384"/>
    </location>
</feature>
<feature type="compositionally biased region" description="Basic residues" evidence="3">
    <location>
        <begin position="353"/>
        <end position="369"/>
    </location>
</feature>
<keyword evidence="4" id="KW-0812">Transmembrane</keyword>
<dbReference type="InterPro" id="IPR027417">
    <property type="entry name" value="P-loop_NTPase"/>
</dbReference>
<evidence type="ECO:0000256" key="4">
    <source>
        <dbReference type="SAM" id="Phobius"/>
    </source>
</evidence>
<dbReference type="CTD" id="74918"/>
<keyword evidence="6" id="KW-1185">Reference proteome</keyword>
<feature type="region of interest" description="Disordered" evidence="3">
    <location>
        <begin position="459"/>
        <end position="492"/>
    </location>
</feature>
<dbReference type="GeneID" id="118898105"/>
<dbReference type="InterPro" id="IPR003959">
    <property type="entry name" value="ATPase_AAA_core"/>
</dbReference>
<protein>
    <submittedName>
        <fullName evidence="7">Dynein regulatory complex protein 11</fullName>
    </submittedName>
</protein>
<dbReference type="GO" id="GO:0016887">
    <property type="term" value="F:ATP hydrolysis activity"/>
    <property type="evidence" value="ECO:0007669"/>
    <property type="project" value="InterPro"/>
</dbReference>
<evidence type="ECO:0000256" key="3">
    <source>
        <dbReference type="SAM" id="MobiDB-lite"/>
    </source>
</evidence>
<feature type="compositionally biased region" description="Basic and acidic residues" evidence="3">
    <location>
        <begin position="370"/>
        <end position="383"/>
    </location>
</feature>
<feature type="domain" description="ATPase AAA-type core" evidence="5">
    <location>
        <begin position="574"/>
        <end position="689"/>
    </location>
</feature>
<name>A0A8B8XWR0_BALMU</name>
<evidence type="ECO:0000313" key="7">
    <source>
        <dbReference type="RefSeq" id="XP_036713946.1"/>
    </source>
</evidence>
<dbReference type="Proteomes" id="UP000694857">
    <property type="component" value="Chromosome 7"/>
</dbReference>
<sequence>MSNAMYNKMWHQTQEALNSLLDNESQKMMKPQRNQVFIFQMLATFYIKYVQIFRNLENVYDQIVHPQKRTLIRKILDGVMGRILELKNEMVELELTEFHYFDDILQDLKLIPQQLDIPIPKYFLKEKLEVIKGREKILAQLLANSGLGITEKKYPVKPIPLEEAVKLIQVAERARQGRLRAMFMKQIYLQEHRAKQARLLGERVADVGTAALCIQKVWRGFHQCKRTEREREEEMIFLGMNPPPLFNEVSAAVIQADRVTHLRDKVQVKHEEEYRDALVTIKDDLKLIEGPNIKENLQDQIRRWFIECRHLTGTFPDYPKEEEGGSAIIFSNKTRQQVIEDIIASQEEEEKNKKKKKEEKPKKGKKGKAKKETKEKNKEEGEGWKMSPSVFLHMMEEGNNVYKDLWKNKDESWNVPQGYDPELIKEDKRKELESEIRLQVDELMRQELKNLKLAVNREKELSGKTGRRKGSKKKNKKEKGKKWKVGKKDKDPTADRTIESLYKELVEEGLLIQALKVNLSDYIGEYSYLGTTLRQMSTEPMPSLLDVRQLITLYGILPLGSEAVHEKAPSVKSLLLAGPSGVGKKLLVHAICTETGANLFNLSAANIAGKYPGKNGLQMMLHVVLKVARQLQPSVVWIGDTEKTFYKKVPSAERKMEPKRLKKQLPKILKLLKPDDRILIVGTTQRPFDAELQPFCKVYQKIILVPRPDYASRYVLWKEIIQRNGGVITGALSISCLAKISDGFTQGHIVQVVKEVLTERRIRQQSHKPLTAVEFVTSLTSMSPVYQEEEESFKDWYAKTPMGKKRALALKGDNKENDEKDKGKEKEKKGKKEKKKK</sequence>
<dbReference type="Gene3D" id="1.10.8.60">
    <property type="match status" value="1"/>
</dbReference>
<dbReference type="AlphaFoldDB" id="A0A8B8XWR0"/>
<proteinExistence type="predicted"/>
<keyword evidence="4" id="KW-1133">Transmembrane helix</keyword>
<dbReference type="FunFam" id="1.10.8.60:FF:000064">
    <property type="entry name" value="IQ motif containing with AAA domain 1"/>
    <property type="match status" value="1"/>
</dbReference>
<keyword evidence="4" id="KW-0472">Membrane</keyword>
<gene>
    <name evidence="7" type="primary">IQCA1</name>
</gene>
<evidence type="ECO:0000313" key="6">
    <source>
        <dbReference type="Proteomes" id="UP000694857"/>
    </source>
</evidence>
<dbReference type="Gene3D" id="3.40.50.300">
    <property type="entry name" value="P-loop containing nucleotide triphosphate hydrolases"/>
    <property type="match status" value="1"/>
</dbReference>